<dbReference type="PANTHER" id="PTHR19328:SF13">
    <property type="entry name" value="HIPL1 PROTEIN"/>
    <property type="match status" value="1"/>
</dbReference>
<sequence>MLYFSRICVPVFRVLRASYGLFLWLFLLTGTVLNAQSLPAGFNLVRLSEGLSTPTAMAFAPDGRIFITEQGGTIRIFKDGALLPTPFLELTVDSYGERGLDGITLDPDFASNGYVYLYYTVPGSPAHNRVSRFTANGDVVVAGSETILLDLEPPLYGEFHNGGSMRFGVDGKLYIGIGDHASPLNAQDPDSHWGKLLRINPDGTIPSDNPNQTGSEARQRIWAMGLRNPFTLAVQPLTGRIFVNDVGFLNWEEINDATQPGHNFGWPQAEGVDYNPAFTNPFYTYAHGDGDSVGCAITGGTFFNPIQTGYPAEWTGRYFFHDYCNQWINYLDLSGPTPVRGSFATGIPSSPLGISTGPDGNLYFITRDSGHLYRIIYSDQLAPAITAQPVSVSAFDGQPASFGVSVSGATPITYQWQLNEEDILTATGPSYTVPSVSSAVAGNYRVIVSNGYGSVTSNTASLVSLGYNAAPVPEILTPANHTKYKAGTTISFSGTAVDAEDGVLPPSAFTWRVYLYHDTHYHDGPPIATGTASGTFTIPNQGETSVNVWYRLILTVTDSKGLSARDTVDIDPTIVKLTVATNPPGMQINLDGHPHTAPYSQSFVVGMRINLATTGVQMLADSAYEFTEWSPAVPADGYIVIPPAVTTYTASFTVLPDGPRVFTLVQPLYNCQTGSLTFRTTGGDGSPIEYMAVGITGWTTEPTHIIDAELRSDPGLITLMARQNGVEVSRPFDLTAVCANLSPVVHTVPVPLSATVGMSFSYTVPDSTFADPENGLLTWSATGLPAGLAFNKNTRVLSGTLTQAGSQTIVISVVDPYGASASTALTLIVSEPANHCMEEIEGPEISSVKDGDWNSPATWSCGCVPAACNPVRIGHRVTVTVQQMANAKKLIYATGGHLVLSEAAMLHLGH</sequence>
<dbReference type="InterPro" id="IPR006644">
    <property type="entry name" value="Cadg"/>
</dbReference>
<dbReference type="InterPro" id="IPR036179">
    <property type="entry name" value="Ig-like_dom_sf"/>
</dbReference>
<dbReference type="InterPro" id="IPR007110">
    <property type="entry name" value="Ig-like_dom"/>
</dbReference>
<dbReference type="GO" id="GO:0005509">
    <property type="term" value="F:calcium ion binding"/>
    <property type="evidence" value="ECO:0007669"/>
    <property type="project" value="InterPro"/>
</dbReference>
<dbReference type="EMBL" id="WELI01000007">
    <property type="protein sequence ID" value="KAB7728717.1"/>
    <property type="molecule type" value="Genomic_DNA"/>
</dbReference>
<dbReference type="SUPFAM" id="SSF50952">
    <property type="entry name" value="Soluble quinoprotein glucose dehydrogenase"/>
    <property type="match status" value="1"/>
</dbReference>
<dbReference type="SUPFAM" id="SSF48726">
    <property type="entry name" value="Immunoglobulin"/>
    <property type="match status" value="1"/>
</dbReference>
<proteinExistence type="predicted"/>
<evidence type="ECO:0000313" key="2">
    <source>
        <dbReference type="EMBL" id="KAB7728717.1"/>
    </source>
</evidence>
<organism evidence="2 3">
    <name type="scientific">Rudanella paleaurantiibacter</name>
    <dbReference type="NCBI Taxonomy" id="2614655"/>
    <lineage>
        <taxon>Bacteria</taxon>
        <taxon>Pseudomonadati</taxon>
        <taxon>Bacteroidota</taxon>
        <taxon>Cytophagia</taxon>
        <taxon>Cytophagales</taxon>
        <taxon>Cytophagaceae</taxon>
        <taxon>Rudanella</taxon>
    </lineage>
</organism>
<dbReference type="Proteomes" id="UP000488299">
    <property type="component" value="Unassembled WGS sequence"/>
</dbReference>
<dbReference type="Pfam" id="PF05345">
    <property type="entry name" value="He_PIG"/>
    <property type="match status" value="1"/>
</dbReference>
<name>A0A7J5TWA1_9BACT</name>
<dbReference type="PROSITE" id="PS50835">
    <property type="entry name" value="IG_LIKE"/>
    <property type="match status" value="1"/>
</dbReference>
<gene>
    <name evidence="2" type="ORF">F5984_17965</name>
</gene>
<evidence type="ECO:0000259" key="1">
    <source>
        <dbReference type="PROSITE" id="PS50835"/>
    </source>
</evidence>
<protein>
    <recommendedName>
        <fullName evidence="1">Ig-like domain-containing protein</fullName>
    </recommendedName>
</protein>
<dbReference type="GO" id="GO:0016020">
    <property type="term" value="C:membrane"/>
    <property type="evidence" value="ECO:0007669"/>
    <property type="project" value="InterPro"/>
</dbReference>
<dbReference type="RefSeq" id="WP_152125609.1">
    <property type="nucleotide sequence ID" value="NZ_WELI01000007.1"/>
</dbReference>
<reference evidence="2 3" key="1">
    <citation type="submission" date="2019-10" db="EMBL/GenBank/DDBJ databases">
        <title>Rudanella paleaurantiibacter sp. nov., isolated from sludge.</title>
        <authorList>
            <person name="Xu S.Q."/>
        </authorList>
    </citation>
    <scope>NUCLEOTIDE SEQUENCE [LARGE SCALE GENOMIC DNA]</scope>
    <source>
        <strain evidence="2 3">HX-22-17</strain>
    </source>
</reference>
<dbReference type="PANTHER" id="PTHR19328">
    <property type="entry name" value="HEDGEHOG-INTERACTING PROTEIN"/>
    <property type="match status" value="1"/>
</dbReference>
<dbReference type="InterPro" id="IPR015919">
    <property type="entry name" value="Cadherin-like_sf"/>
</dbReference>
<dbReference type="Gene3D" id="2.60.40.10">
    <property type="entry name" value="Immunoglobulins"/>
    <property type="match status" value="3"/>
</dbReference>
<dbReference type="InterPro" id="IPR011041">
    <property type="entry name" value="Quinoprot_gluc/sorb_DH_b-prop"/>
</dbReference>
<evidence type="ECO:0000313" key="3">
    <source>
        <dbReference type="Proteomes" id="UP000488299"/>
    </source>
</evidence>
<dbReference type="AlphaFoldDB" id="A0A7J5TWA1"/>
<dbReference type="Pfam" id="PF07995">
    <property type="entry name" value="GSDH"/>
    <property type="match status" value="1"/>
</dbReference>
<comment type="caution">
    <text evidence="2">The sequence shown here is derived from an EMBL/GenBank/DDBJ whole genome shotgun (WGS) entry which is preliminary data.</text>
</comment>
<keyword evidence="3" id="KW-1185">Reference proteome</keyword>
<accession>A0A7J5TWA1</accession>
<dbReference type="InterPro" id="IPR011042">
    <property type="entry name" value="6-blade_b-propeller_TolB-like"/>
</dbReference>
<dbReference type="InterPro" id="IPR012938">
    <property type="entry name" value="Glc/Sorbosone_DH"/>
</dbReference>
<dbReference type="SMART" id="SM00736">
    <property type="entry name" value="CADG"/>
    <property type="match status" value="1"/>
</dbReference>
<dbReference type="InterPro" id="IPR013783">
    <property type="entry name" value="Ig-like_fold"/>
</dbReference>
<feature type="domain" description="Ig-like" evidence="1">
    <location>
        <begin position="383"/>
        <end position="464"/>
    </location>
</feature>
<dbReference type="SUPFAM" id="SSF49313">
    <property type="entry name" value="Cadherin-like"/>
    <property type="match status" value="1"/>
</dbReference>
<dbReference type="Gene3D" id="2.120.10.30">
    <property type="entry name" value="TolB, C-terminal domain"/>
    <property type="match status" value="1"/>
</dbReference>